<feature type="region of interest" description="Disordered" evidence="4">
    <location>
        <begin position="2218"/>
        <end position="2265"/>
    </location>
</feature>
<feature type="compositionally biased region" description="Basic and acidic residues" evidence="4">
    <location>
        <begin position="3624"/>
        <end position="3640"/>
    </location>
</feature>
<feature type="domain" description="Guanylate cyclase" evidence="5">
    <location>
        <begin position="257"/>
        <end position="425"/>
    </location>
</feature>
<feature type="region of interest" description="Disordered" evidence="4">
    <location>
        <begin position="3624"/>
        <end position="3667"/>
    </location>
</feature>
<dbReference type="SUPFAM" id="SSF48452">
    <property type="entry name" value="TPR-like"/>
    <property type="match status" value="1"/>
</dbReference>
<reference evidence="7" key="1">
    <citation type="journal article" date="2023" name="Commun. Biol.">
        <title>Genome analysis of Parmales, the sister group of diatoms, reveals the evolutionary specialization of diatoms from phago-mixotrophs to photoautotrophs.</title>
        <authorList>
            <person name="Ban H."/>
            <person name="Sato S."/>
            <person name="Yoshikawa S."/>
            <person name="Yamada K."/>
            <person name="Nakamura Y."/>
            <person name="Ichinomiya M."/>
            <person name="Sato N."/>
            <person name="Blanc-Mathieu R."/>
            <person name="Endo H."/>
            <person name="Kuwata A."/>
            <person name="Ogata H."/>
        </authorList>
    </citation>
    <scope>NUCLEOTIDE SEQUENCE [LARGE SCALE GENOMIC DNA]</scope>
</reference>
<proteinExistence type="predicted"/>
<dbReference type="GO" id="GO:0005737">
    <property type="term" value="C:cytoplasm"/>
    <property type="evidence" value="ECO:0007669"/>
    <property type="project" value="TreeGrafter"/>
</dbReference>
<dbReference type="CDD" id="cd07302">
    <property type="entry name" value="CHD"/>
    <property type="match status" value="2"/>
</dbReference>
<feature type="region of interest" description="Disordered" evidence="4">
    <location>
        <begin position="3313"/>
        <end position="3370"/>
    </location>
</feature>
<dbReference type="Gene3D" id="3.30.70.1230">
    <property type="entry name" value="Nucleotide cyclase"/>
    <property type="match status" value="2"/>
</dbReference>
<evidence type="ECO:0000256" key="3">
    <source>
        <dbReference type="SAM" id="Coils"/>
    </source>
</evidence>
<dbReference type="GO" id="GO:0004016">
    <property type="term" value="F:adenylate cyclase activity"/>
    <property type="evidence" value="ECO:0007669"/>
    <property type="project" value="TreeGrafter"/>
</dbReference>
<feature type="compositionally biased region" description="Basic and acidic residues" evidence="4">
    <location>
        <begin position="3332"/>
        <end position="3370"/>
    </location>
</feature>
<keyword evidence="2" id="KW-0067">ATP-binding</keyword>
<dbReference type="InterPro" id="IPR001054">
    <property type="entry name" value="A/G_cyclase"/>
</dbReference>
<feature type="region of interest" description="Disordered" evidence="4">
    <location>
        <begin position="69"/>
        <end position="121"/>
    </location>
</feature>
<evidence type="ECO:0000313" key="6">
    <source>
        <dbReference type="EMBL" id="GMI23383.1"/>
    </source>
</evidence>
<dbReference type="GO" id="GO:0035556">
    <property type="term" value="P:intracellular signal transduction"/>
    <property type="evidence" value="ECO:0007669"/>
    <property type="project" value="InterPro"/>
</dbReference>
<dbReference type="GO" id="GO:0009190">
    <property type="term" value="P:cyclic nucleotide biosynthetic process"/>
    <property type="evidence" value="ECO:0007669"/>
    <property type="project" value="InterPro"/>
</dbReference>
<dbReference type="InterPro" id="IPR027417">
    <property type="entry name" value="P-loop_NTPase"/>
</dbReference>
<feature type="coiled-coil region" evidence="3">
    <location>
        <begin position="168"/>
        <end position="195"/>
    </location>
</feature>
<feature type="region of interest" description="Disordered" evidence="4">
    <location>
        <begin position="137"/>
        <end position="157"/>
    </location>
</feature>
<evidence type="ECO:0000256" key="2">
    <source>
        <dbReference type="ARBA" id="ARBA00022840"/>
    </source>
</evidence>
<evidence type="ECO:0000256" key="4">
    <source>
        <dbReference type="SAM" id="MobiDB-lite"/>
    </source>
</evidence>
<dbReference type="GO" id="GO:0005524">
    <property type="term" value="F:ATP binding"/>
    <property type="evidence" value="ECO:0007669"/>
    <property type="project" value="UniProtKB-KW"/>
</dbReference>
<feature type="region of interest" description="Disordered" evidence="4">
    <location>
        <begin position="1"/>
        <end position="20"/>
    </location>
</feature>
<comment type="caution">
    <text evidence="6">The sequence shown here is derived from an EMBL/GenBank/DDBJ whole genome shotgun (WGS) entry which is preliminary data.</text>
</comment>
<name>A0A9W7L2T4_9STRA</name>
<dbReference type="Pfam" id="PF00211">
    <property type="entry name" value="Guanylate_cyc"/>
    <property type="match status" value="1"/>
</dbReference>
<feature type="compositionally biased region" description="Low complexity" evidence="4">
    <location>
        <begin position="69"/>
        <end position="84"/>
    </location>
</feature>
<dbReference type="PROSITE" id="PS50125">
    <property type="entry name" value="GUANYLATE_CYCLASE_2"/>
    <property type="match status" value="2"/>
</dbReference>
<organism evidence="6 7">
    <name type="scientific">Triparma columacea</name>
    <dbReference type="NCBI Taxonomy" id="722753"/>
    <lineage>
        <taxon>Eukaryota</taxon>
        <taxon>Sar</taxon>
        <taxon>Stramenopiles</taxon>
        <taxon>Ochrophyta</taxon>
        <taxon>Bolidophyceae</taxon>
        <taxon>Parmales</taxon>
        <taxon>Triparmaceae</taxon>
        <taxon>Triparma</taxon>
    </lineage>
</organism>
<dbReference type="PANTHER" id="PTHR16305">
    <property type="entry name" value="TESTICULAR SOLUBLE ADENYLYL CYCLASE"/>
    <property type="match status" value="1"/>
</dbReference>
<feature type="domain" description="Guanylate cyclase" evidence="5">
    <location>
        <begin position="613"/>
        <end position="647"/>
    </location>
</feature>
<feature type="compositionally biased region" description="Polar residues" evidence="4">
    <location>
        <begin position="7"/>
        <end position="19"/>
    </location>
</feature>
<dbReference type="Gene3D" id="1.25.40.10">
    <property type="entry name" value="Tetratricopeptide repeat domain"/>
    <property type="match status" value="1"/>
</dbReference>
<dbReference type="SUPFAM" id="SSF55073">
    <property type="entry name" value="Nucleotide cyclase"/>
    <property type="match status" value="2"/>
</dbReference>
<dbReference type="InterPro" id="IPR041664">
    <property type="entry name" value="AAA_16"/>
</dbReference>
<keyword evidence="1" id="KW-0547">Nucleotide-binding</keyword>
<feature type="compositionally biased region" description="Polar residues" evidence="4">
    <location>
        <begin position="86"/>
        <end position="95"/>
    </location>
</feature>
<dbReference type="EMBL" id="BRYA01000568">
    <property type="protein sequence ID" value="GMI23383.1"/>
    <property type="molecule type" value="Genomic_DNA"/>
</dbReference>
<keyword evidence="7" id="KW-1185">Reference proteome</keyword>
<keyword evidence="3" id="KW-0175">Coiled coil</keyword>
<feature type="compositionally biased region" description="Basic residues" evidence="4">
    <location>
        <begin position="2232"/>
        <end position="2261"/>
    </location>
</feature>
<evidence type="ECO:0000256" key="1">
    <source>
        <dbReference type="ARBA" id="ARBA00022741"/>
    </source>
</evidence>
<dbReference type="InterPro" id="IPR029787">
    <property type="entry name" value="Nucleotide_cyclase"/>
</dbReference>
<sequence>MPERSKSPPNGTIVHQNSLGRLHNEFERGNEIMKQALAIAKARQNEKIQKALAARRAKTAANAAAAFRIGSESSSSSSSQHASSVKLPSNSSMSPSDRRKGHTLNIDSPPKTPKKSHWDKLRQRNIISQTSLFRKSSSKKYDLTPSSNLPSSSTLLSQGDMSRTSILAIELEARLSKKQDELDMALKEIEVTKQENQVLLMSLKENQNNVAANHEGNINTTIPIDLAANFLPNSVVSYVSTGEALTKPFHVTMEDTTLLFLDISGYTKLAEKLGSIGAEGTEILSKSISTFFETAILMIYSHGGDVIKFCGDALMCIFEPQEASEENDAHTHTHHHNHNDGRKAAALLGEAHNAMPSKSCQLAMQCALQQMAELRGFVAAEGVVLDLKIMLGKGTLVGNYVGSEELNHWEYLLTGNPFEQITDAEHSANPGDIVVSPEVWFEAGDMFEGVSIPNTNCHLLKTQTAPQIPFPLEKPYHLWLEHGQTMVSLLEPSVVDQLRELHGSWTRVGQSPDSTLRRLSKHDDCSTIFILIKEEVNDTKFVDANLEMMQKAFLACYQPLQRYGGMLRQFLMDDKGMVAILVFTGKESNSTYACRCALDVNAEMKKQSIACSIGIASGRVFCGPVGCPLRCEYAFVGDSVNLSARLMCKADTYAIITDRSTADSASRSIQFREHGSMSLKGKSGKIPTFEVMHLKSNNMQLVNTSEQNFLTTDGKFDNLASFLPASILDVIISHCKGGKPPNKGTSAAADYSVDLLPPTSASGNSESGIFGGGSTTEHSSYMNFPSLLPSVLRQAVCIALKYSSNDRNDKRRRSIRLSSSNNDTIKKQSRKFEEWVDELRAGALDHGGDLVSISSDRIAVLLFFTGALSVRHHDTNRGAVNKGKRTSHLSSDGGTGGHEADLVKLLEEHSNNARRNAKTEALFDLSEVAMNAVGFLTRKSEKIKCGLGVGNVMTVMSSSPASGAFTHFGECIDLAHASLVQCEADSECSAVCPADVLPILEDTQLLRLDSARPITSQWVTFELMDGGTAKYINPGLTVSLPFVRRFLTPKQLDVAVASIQAYVYSPLVNLSMTGESLLRITTESQPMMASCAIIRSRLCSEANSNFFGKDSNAFSVVQKAIDEVTGDLPSEDSYVTSCNVSRGEMLLTCVIERDVATAAYQMLQVYHKLSRRHPDTSIYISVGKVSFSTDNGVFYARGLCIDRCHAMLKKKEFPREPIVCDIHCATGSAMPWLVGFRPLNGVQEMEEWTRNPAGNVPDKLASGTLQEGGGEDATSEITGAQIKAMASLSGLATSSTELAEDAESSLYFAPYEKIPVVAENVYAKQKNVGHLEGRKELLEGLKTFAITQDTSTVLIEGEIGMGKSNLVTELRNVVENLGIRAIHTVNLRTSRTYAFHTWSKIITVLLNPHGKRVGDVKKIEEPGDSEDADDVVGGRLSKIVEAKEDELETAESILWENLPSDFPPDKLHFLNDLLPYELNVDGGGEGDRDRRREGGKNARLDLYASIIANQCEKGKPLVLIIEDWEYADSLSWKLLFVVQQLSTRNLMLVLTTSSSKSNDAHDLRYLKCNPDLVSVELHPLNTSSVKTIVTALTGAEDVSSPLIRALSKASHGIPSLVDQIVRHFIDLNLVVGAGGMKKDEAEAILWDLKEFVDVKSQMAKVAALRATTLKPLEVALLCIASIFESSPFSPRDIMDYSIEEVVMPSGGKEKLKKFAHKDVLECLANLTKRGFFSVDKTAETVETGPDGKLKRHVKLELFMKTGIVSESTLRSNSSILATLHVKFANQLQLRHRYKLPRYYAEIANHYRAGHKNGKALKFLMLAADDAIHMYAPQEALKLYGTYLKIGGKIKATQLRKEEMQEARKKNSGKGCMSTGAVVAAAQRESDTINSGSEDVVVSTNSSTAEIADAVVRGEDKDHVSVYGKAHEYGHIHRMMGEAYYYIGDLENSQKHLEIAVSFFGAAPGSSFFRGTVRRSNWAMRMYILAKGLKIKLKGGVGALSLQRGSELSGAGRVLASERCQTWFKLTQIHYVKGDTVAYAYAAMQNLASSEYLGRSSELSNAISQFIPICSSVGYNLLAERFCRESVQMSESLDDQEASAYSIVGRAVYLSGSGQLVAALDMLTISSQIFEASGNVQAWWECLAMIYVNNAALGVFEEGLKVADKGIEASMKVDNYTMINWFLEAKITSLICLGRTREAYEVINDGTITFVAEHPFPGSGDGSASPGGQSGKKPSRGRAPARSKGSTRRQSGRSSKVPRKGNRSTEEDLFLPELARSYAMEGKFDKAVEHALDYCNGPTTSWWHYNTFSCCAEVFTMSYLSSRMSGATIANKGHKELLRLAKESIGKLRIMARNFEAVRPEYFLAQGRYLCARSKGESGKKILAQAVYVSDNYTLLPVKARTCLEIAKSCNSESLVVRQFYAKNAYETFQAMGMARLAMQATLVTVRLKPSSMQPNFGQPTGHDIIDDENWKRMKDFPEGGEGRNGLNVKTEGIQLVGRDGELSLLSKKVNMLRTDEGVGTVLIEGDAGFGKTALLTAFLSDFSSSFSSFATPLCGNALELEQEIPFHAWSGIICAYFGIDDGEAAGITRHRVLAHLADTNNANLAPLLNPFLPFNFDETDDTRSMEPTGKHLKTIDLIVSLLSHGTPYDDRSLIIVIDDAQWCDSSSWNLIAQICKRAQNLLLLVALRHIEGANNEVHYKEVLAGAGVDHLILPTLPPHSIREYLCSLLQVPDVSDNLLELMENKACSNLLYIQEAITSMVEDGLLMLEHGVCVLKAGDKSSSNEVDMPNSIGAVISSRIERLTAPQQQVLCCAACMGNEFKLSTLMLVHPAPDLLTSVQDDLKVLMQRNLIEPIGNIGRKGRVDLQAVNDRRLRRQGSGRRETIRGTIILGGDDYEIDGHQMFQFVHKFTQETAYNRMLVSTRRQVHLAIAQYIETKHAGDIRSHYAVLADHYLKAERLDEAKHYLLNAGDTSIECCASREALKFFTKALEIIQMKNNRAEGAGGIGMAVEVRGGSWDDKNKESNMLIGKEEEGHIYRQIGEAHYALSNMASAKQAISAALSCFGEKVVGGKRLTRRIELHMNAYFCNRVARKAWAKNGDYFMDARSRLLNIEKSRAWYRLAIITFMDNDPGLNMQCVVQGIYAAAKLGPSLELSNALSSMIPVLSSSGFHKYAETFSEAAMKMSQELQNKEAIAICAESRSLYLASKGNLQQSEEQLKSAKDICETIGDTRLWNECNSLLCATLHAMGKYREEYECSKTAVRITEQTTDKPTLITCLNNLVQALLAMGNYSEAKKTYARVDSEKFALLSGQTGKKNQKGGGKEVAPMADEGGKEQKVEGRGKHGSSKSESKGGSLDKIRLAGERHTGETSRRHTQRLILLLSANKVEECYIVAQKIMETSKHLVESSYWFNYEFFVVLAEIFGEFCRRLNLSKRTSKKDLAQDTSNYDELSTYSGTYSEMLENGENWKVTEIGGCDFPKMVAYLKKVVAILKENKKNFVIAEPAYHYVNGLYYLYAGKLKLAKASFEKTQITGKPLQLLGLVTKSYLILGTNTWTSKVSTKNSVVGGAMYYSNLVNCPKSELKEQMQNLQKAFLFARTCEMTELQTTCKAVIERTVENDTSKENTTYAHDDSAYRDEASSSGLDPDWGGSGRGKFFMEGRSVARK</sequence>
<dbReference type="OrthoDB" id="194468at2759"/>
<dbReference type="SUPFAM" id="SSF52540">
    <property type="entry name" value="P-loop containing nucleoside triphosphate hydrolases"/>
    <property type="match status" value="2"/>
</dbReference>
<accession>A0A9W7L2T4</accession>
<evidence type="ECO:0000259" key="5">
    <source>
        <dbReference type="PROSITE" id="PS50125"/>
    </source>
</evidence>
<protein>
    <recommendedName>
        <fullName evidence="5">Guanylate cyclase domain-containing protein</fullName>
    </recommendedName>
</protein>
<dbReference type="PANTHER" id="PTHR16305:SF28">
    <property type="entry name" value="GUANYLATE CYCLASE DOMAIN-CONTAINING PROTEIN"/>
    <property type="match status" value="1"/>
</dbReference>
<dbReference type="Proteomes" id="UP001165065">
    <property type="component" value="Unassembled WGS sequence"/>
</dbReference>
<dbReference type="InterPro" id="IPR011990">
    <property type="entry name" value="TPR-like_helical_dom_sf"/>
</dbReference>
<evidence type="ECO:0000313" key="7">
    <source>
        <dbReference type="Proteomes" id="UP001165065"/>
    </source>
</evidence>
<feature type="compositionally biased region" description="Low complexity" evidence="4">
    <location>
        <begin position="143"/>
        <end position="157"/>
    </location>
</feature>
<gene>
    <name evidence="6" type="ORF">TrCOL_g2466</name>
</gene>
<dbReference type="Pfam" id="PF13191">
    <property type="entry name" value="AAA_16"/>
    <property type="match status" value="2"/>
</dbReference>